<gene>
    <name evidence="1" type="ORF">Kpho01_00220</name>
</gene>
<sequence>MSPVPPGAGVVPPGAGPAGEDRWYGKAMVRVRDPEPAGPAWQDSHVLYNRALTPYTAHPLVAALGPRAALELGAGRLAEYLAKTEVVELEIVNRAVQRILELPGTPDEMRTDLLKVYTDEGYHVLMMEEFRSHIQQVTGLRLGRTPGREVGDIARLVAGLPREKRPIAVICCAIVTETLITATLRQAGGDTVHPAVTRMLAEHATDEARHHAFFHRFADGWIPTVVQRDRALVESVLRQVLWYFLRPDFGRLHADLVARGLTPRQAATAIDESHDRAELRRQFLAASAACRKLIGDLGLEAGEQFADRLSVLDGASLVDLTTLEPHRS</sequence>
<dbReference type="Proteomes" id="UP001165143">
    <property type="component" value="Unassembled WGS sequence"/>
</dbReference>
<dbReference type="InterPro" id="IPR009078">
    <property type="entry name" value="Ferritin-like_SF"/>
</dbReference>
<dbReference type="InterPro" id="IPR025859">
    <property type="entry name" value="AurF/CmlI"/>
</dbReference>
<dbReference type="SUPFAM" id="SSF47240">
    <property type="entry name" value="Ferritin-like"/>
    <property type="match status" value="1"/>
</dbReference>
<dbReference type="Pfam" id="PF11583">
    <property type="entry name" value="AurF"/>
    <property type="match status" value="1"/>
</dbReference>
<reference evidence="1" key="1">
    <citation type="submission" date="2023-02" db="EMBL/GenBank/DDBJ databases">
        <title>Kitasatospora phosalacinea NBRC 14362.</title>
        <authorList>
            <person name="Ichikawa N."/>
            <person name="Sato H."/>
            <person name="Tonouchi N."/>
        </authorList>
    </citation>
    <scope>NUCLEOTIDE SEQUENCE</scope>
    <source>
        <strain evidence="1">NBRC 14362</strain>
    </source>
</reference>
<dbReference type="Gene3D" id="1.10.620.20">
    <property type="entry name" value="Ribonucleotide Reductase, subunit A"/>
    <property type="match status" value="1"/>
</dbReference>
<evidence type="ECO:0000313" key="2">
    <source>
        <dbReference type="Proteomes" id="UP001165143"/>
    </source>
</evidence>
<protein>
    <recommendedName>
        <fullName evidence="3">p-aminobenzoate N-oxygenase AurF</fullName>
    </recommendedName>
</protein>
<evidence type="ECO:0000313" key="1">
    <source>
        <dbReference type="EMBL" id="GLW52011.1"/>
    </source>
</evidence>
<name>A0A9W6PBD7_9ACTN</name>
<accession>A0A9W6PBD7</accession>
<dbReference type="AlphaFoldDB" id="A0A9W6PBD7"/>
<dbReference type="InterPro" id="IPR012348">
    <property type="entry name" value="RNR-like"/>
</dbReference>
<organism evidence="1 2">
    <name type="scientific">Kitasatospora phosalacinea</name>
    <dbReference type="NCBI Taxonomy" id="2065"/>
    <lineage>
        <taxon>Bacteria</taxon>
        <taxon>Bacillati</taxon>
        <taxon>Actinomycetota</taxon>
        <taxon>Actinomycetes</taxon>
        <taxon>Kitasatosporales</taxon>
        <taxon>Streptomycetaceae</taxon>
        <taxon>Kitasatospora</taxon>
    </lineage>
</organism>
<dbReference type="GO" id="GO:0016491">
    <property type="term" value="F:oxidoreductase activity"/>
    <property type="evidence" value="ECO:0007669"/>
    <property type="project" value="InterPro"/>
</dbReference>
<dbReference type="EMBL" id="BSRX01000001">
    <property type="protein sequence ID" value="GLW52011.1"/>
    <property type="molecule type" value="Genomic_DNA"/>
</dbReference>
<dbReference type="OrthoDB" id="505347at2"/>
<comment type="caution">
    <text evidence="1">The sequence shown here is derived from an EMBL/GenBank/DDBJ whole genome shotgun (WGS) entry which is preliminary data.</text>
</comment>
<evidence type="ECO:0008006" key="3">
    <source>
        <dbReference type="Google" id="ProtNLM"/>
    </source>
</evidence>
<dbReference type="RefSeq" id="WP_081974001.1">
    <property type="nucleotide sequence ID" value="NZ_BSRX01000001.1"/>
</dbReference>
<proteinExistence type="predicted"/>